<dbReference type="InterPro" id="IPR023606">
    <property type="entry name" value="CoA-Trfase_III_dom_1_sf"/>
</dbReference>
<dbReference type="PANTHER" id="PTHR48207">
    <property type="entry name" value="SUCCINATE--HYDROXYMETHYLGLUTARATE COA-TRANSFERASE"/>
    <property type="match status" value="1"/>
</dbReference>
<dbReference type="EMBL" id="PVTD01000001">
    <property type="protein sequence ID" value="PRY26689.1"/>
    <property type="molecule type" value="Genomic_DNA"/>
</dbReference>
<dbReference type="AlphaFoldDB" id="A0A2T0RZU2"/>
<dbReference type="Pfam" id="PF02515">
    <property type="entry name" value="CoA_transf_3"/>
    <property type="match status" value="1"/>
</dbReference>
<dbReference type="Gene3D" id="3.40.50.10540">
    <property type="entry name" value="Crotonobetainyl-coa:carnitine coa-transferase, domain 1"/>
    <property type="match status" value="1"/>
</dbReference>
<keyword evidence="3" id="KW-1185">Reference proteome</keyword>
<dbReference type="SUPFAM" id="SSF89796">
    <property type="entry name" value="CoA-transferase family III (CaiB/BaiF)"/>
    <property type="match status" value="1"/>
</dbReference>
<keyword evidence="1 2" id="KW-0808">Transferase</keyword>
<dbReference type="Gene3D" id="3.30.1540.10">
    <property type="entry name" value="formyl-coa transferase, domain 3"/>
    <property type="match status" value="1"/>
</dbReference>
<sequence length="396" mass="41922">MTPAPLSGIRVLDLTNVLAGPYACYQLALLGAEVIKVERPGTGDLARQLGADPARNAANMGISFLAQNAGKKSVTLNLKAEAGKDLLKRLVREADVLVENYRPGVMDRLGLGYGPLSAEAPDLIYCAITGFGQAGPWKDNPAYDQIVQGISGVMSITGDADSAPLRVGYPLADTIGGMSAAFTIAAALNARPRGAFLDISMTDSVISTMGWVVSNHLIGGVEPAANGNENTTSAPSGTFRTRDAPINIAANRDEQWQSLARHLGREDLLHHPDYRTREDRKRNRHALRDELERVLITRPAADWVADLSALGVPAGPVHTVPEVLASEQIAGRDLLARYDSPETGAIEVTAAPALIDGIRPKALAPPPELGQDNAAIYGALGLSPREIAELSEKGVI</sequence>
<dbReference type="Proteomes" id="UP000239480">
    <property type="component" value="Unassembled WGS sequence"/>
</dbReference>
<dbReference type="GO" id="GO:0008410">
    <property type="term" value="F:CoA-transferase activity"/>
    <property type="evidence" value="ECO:0007669"/>
    <property type="project" value="TreeGrafter"/>
</dbReference>
<evidence type="ECO:0000256" key="1">
    <source>
        <dbReference type="ARBA" id="ARBA00022679"/>
    </source>
</evidence>
<name>A0A2T0RZU2_9RHOB</name>
<dbReference type="InterPro" id="IPR050483">
    <property type="entry name" value="CoA-transferase_III_domain"/>
</dbReference>
<reference evidence="2 3" key="1">
    <citation type="submission" date="2018-03" db="EMBL/GenBank/DDBJ databases">
        <title>Genomic Encyclopedia of Archaeal and Bacterial Type Strains, Phase II (KMG-II): from individual species to whole genera.</title>
        <authorList>
            <person name="Goeker M."/>
        </authorList>
    </citation>
    <scope>NUCLEOTIDE SEQUENCE [LARGE SCALE GENOMIC DNA]</scope>
    <source>
        <strain evidence="2 3">DSM 29328</strain>
    </source>
</reference>
<gene>
    <name evidence="2" type="ORF">CLV78_101790</name>
</gene>
<proteinExistence type="predicted"/>
<dbReference type="PANTHER" id="PTHR48207:SF3">
    <property type="entry name" value="SUCCINATE--HYDROXYMETHYLGLUTARATE COA-TRANSFERASE"/>
    <property type="match status" value="1"/>
</dbReference>
<comment type="caution">
    <text evidence="2">The sequence shown here is derived from an EMBL/GenBank/DDBJ whole genome shotgun (WGS) entry which is preliminary data.</text>
</comment>
<dbReference type="RefSeq" id="WP_106203421.1">
    <property type="nucleotide sequence ID" value="NZ_PVTD01000001.1"/>
</dbReference>
<evidence type="ECO:0000313" key="3">
    <source>
        <dbReference type="Proteomes" id="UP000239480"/>
    </source>
</evidence>
<accession>A0A2T0RZU2</accession>
<evidence type="ECO:0000313" key="2">
    <source>
        <dbReference type="EMBL" id="PRY26689.1"/>
    </source>
</evidence>
<dbReference type="OrthoDB" id="7208981at2"/>
<dbReference type="InterPro" id="IPR044855">
    <property type="entry name" value="CoA-Trfase_III_dom3_sf"/>
</dbReference>
<dbReference type="InterPro" id="IPR003673">
    <property type="entry name" value="CoA-Trfase_fam_III"/>
</dbReference>
<protein>
    <submittedName>
        <fullName evidence="2">Formyl-CoA transferase</fullName>
    </submittedName>
</protein>
<organism evidence="2 3">
    <name type="scientific">Aliiruegeria haliotis</name>
    <dbReference type="NCBI Taxonomy" id="1280846"/>
    <lineage>
        <taxon>Bacteria</taxon>
        <taxon>Pseudomonadati</taxon>
        <taxon>Pseudomonadota</taxon>
        <taxon>Alphaproteobacteria</taxon>
        <taxon>Rhodobacterales</taxon>
        <taxon>Roseobacteraceae</taxon>
        <taxon>Aliiruegeria</taxon>
    </lineage>
</organism>